<keyword evidence="2" id="KW-1185">Reference proteome</keyword>
<name>A0ACB7SNS2_HYAAI</name>
<evidence type="ECO:0000313" key="1">
    <source>
        <dbReference type="EMBL" id="KAH6936508.1"/>
    </source>
</evidence>
<comment type="caution">
    <text evidence="1">The sequence shown here is derived from an EMBL/GenBank/DDBJ whole genome shotgun (WGS) entry which is preliminary data.</text>
</comment>
<organism evidence="1 2">
    <name type="scientific">Hyalomma asiaticum</name>
    <name type="common">Tick</name>
    <dbReference type="NCBI Taxonomy" id="266040"/>
    <lineage>
        <taxon>Eukaryota</taxon>
        <taxon>Metazoa</taxon>
        <taxon>Ecdysozoa</taxon>
        <taxon>Arthropoda</taxon>
        <taxon>Chelicerata</taxon>
        <taxon>Arachnida</taxon>
        <taxon>Acari</taxon>
        <taxon>Parasitiformes</taxon>
        <taxon>Ixodida</taxon>
        <taxon>Ixodoidea</taxon>
        <taxon>Ixodidae</taxon>
        <taxon>Hyalomminae</taxon>
        <taxon>Hyalomma</taxon>
    </lineage>
</organism>
<evidence type="ECO:0000313" key="2">
    <source>
        <dbReference type="Proteomes" id="UP000821845"/>
    </source>
</evidence>
<proteinExistence type="predicted"/>
<dbReference type="EMBL" id="CM023483">
    <property type="protein sequence ID" value="KAH6936508.1"/>
    <property type="molecule type" value="Genomic_DNA"/>
</dbReference>
<accession>A0ACB7SNS2</accession>
<gene>
    <name evidence="1" type="ORF">HPB50_018452</name>
</gene>
<protein>
    <submittedName>
        <fullName evidence="1">Uncharacterized protein</fullName>
    </submittedName>
</protein>
<dbReference type="Proteomes" id="UP000821845">
    <property type="component" value="Chromosome 3"/>
</dbReference>
<reference evidence="1" key="1">
    <citation type="submission" date="2020-05" db="EMBL/GenBank/DDBJ databases">
        <title>Large-scale comparative analyses of tick genomes elucidate their genetic diversity and vector capacities.</title>
        <authorList>
            <person name="Jia N."/>
            <person name="Wang J."/>
            <person name="Shi W."/>
            <person name="Du L."/>
            <person name="Sun Y."/>
            <person name="Zhan W."/>
            <person name="Jiang J."/>
            <person name="Wang Q."/>
            <person name="Zhang B."/>
            <person name="Ji P."/>
            <person name="Sakyi L.B."/>
            <person name="Cui X."/>
            <person name="Yuan T."/>
            <person name="Jiang B."/>
            <person name="Yang W."/>
            <person name="Lam T.T.-Y."/>
            <person name="Chang Q."/>
            <person name="Ding S."/>
            <person name="Wang X."/>
            <person name="Zhu J."/>
            <person name="Ruan X."/>
            <person name="Zhao L."/>
            <person name="Wei J."/>
            <person name="Que T."/>
            <person name="Du C."/>
            <person name="Cheng J."/>
            <person name="Dai P."/>
            <person name="Han X."/>
            <person name="Huang E."/>
            <person name="Gao Y."/>
            <person name="Liu J."/>
            <person name="Shao H."/>
            <person name="Ye R."/>
            <person name="Li L."/>
            <person name="Wei W."/>
            <person name="Wang X."/>
            <person name="Wang C."/>
            <person name="Yang T."/>
            <person name="Huo Q."/>
            <person name="Li W."/>
            <person name="Guo W."/>
            <person name="Chen H."/>
            <person name="Zhou L."/>
            <person name="Ni X."/>
            <person name="Tian J."/>
            <person name="Zhou Y."/>
            <person name="Sheng Y."/>
            <person name="Liu T."/>
            <person name="Pan Y."/>
            <person name="Xia L."/>
            <person name="Li J."/>
            <person name="Zhao F."/>
            <person name="Cao W."/>
        </authorList>
    </citation>
    <scope>NUCLEOTIDE SEQUENCE</scope>
    <source>
        <strain evidence="1">Hyas-2018</strain>
    </source>
</reference>
<sequence>MDRSVDPPSPKPQRSPRKSSQSPHTPGSRKKGHHHRRKRHHRQHGADGERSPPSYTSPPSPTTPITSSVVVSSDPVSTSIPFDEHVPHPFGFSGRTYPQSPYPETALSHAGSAATADVTKENYETPLFKYVVIAMAVVFVLSIVAAMLYARQPGVKRPAAHTAGECMTTPCLEYKERFRYAMDRGENPCKNFYKHVCGAWIDVQDPGVTVAGTFWTDFITQATSRLESLDATKEQQEPIQKAAVYLQACLGVLRKSNVAGVKKVLSEVGITWPERNPKPDFLNTVFFMSTHTNFPVLFQPGFIQMNSSDHDISILRWDRFCSTMATLRTIFQMGRLVDHIRITYESFGGSRETDRLRELTVQLKNFTEFFSKYGKVFRKEVSNKNVSAFFQLTPSIQKERWDSVYQKHLGVTVSGAHGVTIEDVDYVAAVFELHKRHGEAFMNDIVESLCIQNLVGFTEARILESFHGNAESAESAVRAACLSITYSAFGYAMNNLFLRSKSVPYEEVVHFAKNISREIPSLFRRNSSLVERSKPRKNFEQLFRILEMSQPGSYPRSYERYPDMTDNPLENLINIMNSVKKHHNEDADPFLNYDYEGAHYEGFELTIPYISSPVYSADAHWAIRYGGIGARIAAAVFLDYVEGSDNAREIYQKNQDCLSNKSGKEVDVNLQAAVASASVVPALYQRERATANEYDPLFMNILPFRSDQIPFAFGCYLMCGQYWAEEMCNTPLKHSVNFARAFSCTEGSPMNPKSKCWMFPA</sequence>